<dbReference type="EMBL" id="JSYJ01000053">
    <property type="protein sequence ID" value="KHM94845.1"/>
    <property type="molecule type" value="Genomic_DNA"/>
</dbReference>
<evidence type="ECO:0000313" key="2">
    <source>
        <dbReference type="EMBL" id="MCC8623679.1"/>
    </source>
</evidence>
<dbReference type="AlphaFoldDB" id="A0AAJ0IYC9"/>
<dbReference type="Proteomes" id="UP000030969">
    <property type="component" value="Unassembled WGS sequence"/>
</dbReference>
<name>A0AAJ0IYC9_9XANT</name>
<dbReference type="EMBL" id="JAJIUN010000076">
    <property type="protein sequence ID" value="MCC8623679.1"/>
    <property type="molecule type" value="Genomic_DNA"/>
</dbReference>
<organism evidence="1 3">
    <name type="scientific">Xanthomonas vesicatoria</name>
    <dbReference type="NCBI Taxonomy" id="56460"/>
    <lineage>
        <taxon>Bacteria</taxon>
        <taxon>Pseudomonadati</taxon>
        <taxon>Pseudomonadota</taxon>
        <taxon>Gammaproteobacteria</taxon>
        <taxon>Lysobacterales</taxon>
        <taxon>Lysobacteraceae</taxon>
        <taxon>Xanthomonas</taxon>
    </lineage>
</organism>
<dbReference type="Proteomes" id="UP001430544">
    <property type="component" value="Unassembled WGS sequence"/>
</dbReference>
<evidence type="ECO:0000313" key="4">
    <source>
        <dbReference type="Proteomes" id="UP001430544"/>
    </source>
</evidence>
<gene>
    <name evidence="2" type="ORF">LN473_17175</name>
    <name evidence="1" type="ORF">OR61_10640</name>
</gene>
<dbReference type="InterPro" id="IPR026349">
    <property type="entry name" value="CHP04255"/>
</dbReference>
<comment type="caution">
    <text evidence="1">The sequence shown here is derived from an EMBL/GenBank/DDBJ whole genome shotgun (WGS) entry which is preliminary data.</text>
</comment>
<dbReference type="NCBIfam" id="TIGR04255">
    <property type="entry name" value="sporadTIGR04255"/>
    <property type="match status" value="1"/>
</dbReference>
<sequence>MVNREGVLPTAPLYFVLSGVRFKLRESLPAWIGPIQESLHEAGYPHLSRVRQSAGNGGMELAIDPEDFDPAHPGAAFLFSSNDRTSSIQIHKSGLTVFSKSYMRFDQFVSGLSSAVEAILSSSKYLEIETIGIRYLDFIRPRDGEQLSEYVSGGLLPFQPSWEGWDGRVLTGAHMSSYKIGDDRLSVRLLGEGNPVVPPDLAMAFLSSLNLAEGLNSDPIPMIGNEQGTLDIDAFRDGFLLHAGEVKQVEDEVRRLHDVANKFFRKVCSDHAFSRWNEESQ</sequence>
<reference evidence="1 3" key="1">
    <citation type="submission" date="2014-11" db="EMBL/GenBank/DDBJ databases">
        <title>Draft Genome Sequences of Xanthomonas vesicatoria Strains from the Balkan Peninsula.</title>
        <authorList>
            <person name="Vancheva T."/>
            <person name="Lefeuvre P."/>
            <person name="Bogatzevska N."/>
            <person name="Moncheva P."/>
            <person name="Koebnik R."/>
        </authorList>
    </citation>
    <scope>NUCLEOTIDE SEQUENCE [LARGE SCALE GENOMIC DNA]</scope>
    <source>
        <strain evidence="1 3">53M</strain>
    </source>
</reference>
<evidence type="ECO:0000313" key="3">
    <source>
        <dbReference type="Proteomes" id="UP000030969"/>
    </source>
</evidence>
<accession>A0AAJ0IYC9</accession>
<keyword evidence="4" id="KW-1185">Reference proteome</keyword>
<proteinExistence type="predicted"/>
<protein>
    <submittedName>
        <fullName evidence="2">TIGR04255 family protein</fullName>
    </submittedName>
</protein>
<dbReference type="RefSeq" id="WP_005994812.1">
    <property type="nucleotide sequence ID" value="NZ_CP018470.1"/>
</dbReference>
<evidence type="ECO:0000313" key="1">
    <source>
        <dbReference type="EMBL" id="KHM94845.1"/>
    </source>
</evidence>
<reference evidence="2" key="2">
    <citation type="submission" date="2021-11" db="EMBL/GenBank/DDBJ databases">
        <title>Genome resources and taxonomic validation of 89 Xanthomonas strains.</title>
        <authorList>
            <person name="Tambong J.T."/>
        </authorList>
    </citation>
    <scope>NUCLEOTIDE SEQUENCE</scope>
    <source>
        <strain evidence="2">Bv 5-4A</strain>
    </source>
</reference>